<dbReference type="InterPro" id="IPR003923">
    <property type="entry name" value="TAF10"/>
</dbReference>
<keyword evidence="4" id="KW-0539">Nucleus</keyword>
<evidence type="ECO:0000313" key="7">
    <source>
        <dbReference type="WBParaSite" id="MBELARI_LOCUS18437"/>
    </source>
</evidence>
<comment type="similarity">
    <text evidence="5">Belongs to the TAF10 family.</text>
</comment>
<organism evidence="6 7">
    <name type="scientific">Mesorhabditis belari</name>
    <dbReference type="NCBI Taxonomy" id="2138241"/>
    <lineage>
        <taxon>Eukaryota</taxon>
        <taxon>Metazoa</taxon>
        <taxon>Ecdysozoa</taxon>
        <taxon>Nematoda</taxon>
        <taxon>Chromadorea</taxon>
        <taxon>Rhabditida</taxon>
        <taxon>Rhabditina</taxon>
        <taxon>Rhabditomorpha</taxon>
        <taxon>Rhabditoidea</taxon>
        <taxon>Rhabditidae</taxon>
        <taxon>Mesorhabditinae</taxon>
        <taxon>Mesorhabditis</taxon>
    </lineage>
</organism>
<sequence length="171" mass="19080">MQNPDQGRPSGAQFVVPTHPKTRVVPSNHPAFLTEPSVQQIRANAPRPLNAAQQAIINQSIQPFPGQEVREFMNALDDFTPVIPDAVTLYYMNKAGIAEVEPRIVRLISLATQKYISDIVLDAMQETRMKGLGHSVSKKTPKDVKYTLTNEVLDAVLKEYGINITRAPYFH</sequence>
<dbReference type="PANTHER" id="PTHR21242">
    <property type="entry name" value="TRANSCRIPTION INITIATION FACTOR TFIID SUBUNIT 10"/>
    <property type="match status" value="1"/>
</dbReference>
<dbReference type="GO" id="GO:0005669">
    <property type="term" value="C:transcription factor TFIID complex"/>
    <property type="evidence" value="ECO:0007669"/>
    <property type="project" value="TreeGrafter"/>
</dbReference>
<dbReference type="Proteomes" id="UP000887575">
    <property type="component" value="Unassembled WGS sequence"/>
</dbReference>
<evidence type="ECO:0000313" key="6">
    <source>
        <dbReference type="Proteomes" id="UP000887575"/>
    </source>
</evidence>
<dbReference type="CDD" id="cd07982">
    <property type="entry name" value="HFD_TAF10"/>
    <property type="match status" value="1"/>
</dbReference>
<evidence type="ECO:0000256" key="4">
    <source>
        <dbReference type="ARBA" id="ARBA00023242"/>
    </source>
</evidence>
<dbReference type="GO" id="GO:0016251">
    <property type="term" value="F:RNA polymerase II general transcription initiation factor activity"/>
    <property type="evidence" value="ECO:0007669"/>
    <property type="project" value="TreeGrafter"/>
</dbReference>
<keyword evidence="3" id="KW-0804">Transcription</keyword>
<keyword evidence="6" id="KW-1185">Reference proteome</keyword>
<reference evidence="7" key="1">
    <citation type="submission" date="2024-02" db="UniProtKB">
        <authorList>
            <consortium name="WormBaseParasite"/>
        </authorList>
    </citation>
    <scope>IDENTIFICATION</scope>
</reference>
<dbReference type="AlphaFoldDB" id="A0AAF3EW87"/>
<keyword evidence="2" id="KW-0805">Transcription regulation</keyword>
<protein>
    <submittedName>
        <fullName evidence="7">Transcription initiation factor TFIID subunit 10</fullName>
    </submittedName>
</protein>
<dbReference type="Pfam" id="PF03540">
    <property type="entry name" value="TAF10"/>
    <property type="match status" value="1"/>
</dbReference>
<dbReference type="WBParaSite" id="MBELARI_LOCUS18437">
    <property type="protein sequence ID" value="MBELARI_LOCUS18437"/>
    <property type="gene ID" value="MBELARI_LOCUS18437"/>
</dbReference>
<comment type="subcellular location">
    <subcellularLocation>
        <location evidence="1">Nucleus</location>
    </subcellularLocation>
</comment>
<dbReference type="GO" id="GO:0000124">
    <property type="term" value="C:SAGA complex"/>
    <property type="evidence" value="ECO:0007669"/>
    <property type="project" value="TreeGrafter"/>
</dbReference>
<evidence type="ECO:0000256" key="2">
    <source>
        <dbReference type="ARBA" id="ARBA00023015"/>
    </source>
</evidence>
<accession>A0AAF3EW87</accession>
<proteinExistence type="inferred from homology"/>
<dbReference type="GO" id="GO:1990841">
    <property type="term" value="F:promoter-specific chromatin binding"/>
    <property type="evidence" value="ECO:0007669"/>
    <property type="project" value="TreeGrafter"/>
</dbReference>
<evidence type="ECO:0000256" key="1">
    <source>
        <dbReference type="ARBA" id="ARBA00004123"/>
    </source>
</evidence>
<evidence type="ECO:0000256" key="5">
    <source>
        <dbReference type="ARBA" id="ARBA00025730"/>
    </source>
</evidence>
<dbReference type="PRINTS" id="PR01443">
    <property type="entry name" value="TFIID30KDSUB"/>
</dbReference>
<name>A0AAF3EW87_9BILA</name>
<dbReference type="PANTHER" id="PTHR21242:SF0">
    <property type="entry name" value="TRANSCRIPTION INITIATION FACTOR TFIID SUBUNIT 10"/>
    <property type="match status" value="1"/>
</dbReference>
<evidence type="ECO:0000256" key="3">
    <source>
        <dbReference type="ARBA" id="ARBA00023163"/>
    </source>
</evidence>
<dbReference type="GO" id="GO:0006367">
    <property type="term" value="P:transcription initiation at RNA polymerase II promoter"/>
    <property type="evidence" value="ECO:0007669"/>
    <property type="project" value="TreeGrafter"/>
</dbReference>